<evidence type="ECO:0000313" key="2">
    <source>
        <dbReference type="Proteomes" id="UP000018031"/>
    </source>
</evidence>
<comment type="caution">
    <text evidence="1">The sequence shown here is derived from an EMBL/GenBank/DDBJ whole genome shotgun (WGS) entry which is preliminary data.</text>
</comment>
<dbReference type="Proteomes" id="UP000018031">
    <property type="component" value="Unassembled WGS sequence"/>
</dbReference>
<organism evidence="1 2">
    <name type="scientific">Porphyromonas crevioricanis JCM 15906</name>
    <dbReference type="NCBI Taxonomy" id="1305617"/>
    <lineage>
        <taxon>Bacteria</taxon>
        <taxon>Pseudomonadati</taxon>
        <taxon>Bacteroidota</taxon>
        <taxon>Bacteroidia</taxon>
        <taxon>Bacteroidales</taxon>
        <taxon>Porphyromonadaceae</taxon>
        <taxon>Porphyromonas</taxon>
    </lineage>
</organism>
<dbReference type="AlphaFoldDB" id="S4N6T7"/>
<dbReference type="EMBL" id="BAOU01000010">
    <property type="protein sequence ID" value="GAD04718.1"/>
    <property type="molecule type" value="Genomic_DNA"/>
</dbReference>
<name>S4N6T7_9PORP</name>
<proteinExistence type="predicted"/>
<evidence type="ECO:0000313" key="1">
    <source>
        <dbReference type="EMBL" id="GAD04718.1"/>
    </source>
</evidence>
<reference evidence="1 2" key="2">
    <citation type="journal article" date="2013" name="Genome Announc.">
        <title>Draft Genome Sequences of Porphyromonas crevioricanis JCM 15906T and Porphyromonas cansulci JCM 13913T Isolated from a Canine Oral Cavity.</title>
        <authorList>
            <person name="Sakamoto M."/>
            <person name="Tanaka N."/>
            <person name="Shiwa Y."/>
            <person name="Yoshikawa H."/>
            <person name="Ohkuma M."/>
        </authorList>
    </citation>
    <scope>NUCLEOTIDE SEQUENCE [LARGE SCALE GENOMIC DNA]</scope>
    <source>
        <strain evidence="1 2">JCM 15906</strain>
    </source>
</reference>
<reference evidence="2" key="1">
    <citation type="journal article" date="2013" name="Genome">
        <title>Draft Genome Sequences of Porphyromonas crevioricanis JCM 15906T and Porphyromonas cansulci JCM 13913T Isolated from a Canine Oral Cavity.</title>
        <authorList>
            <person name="Sakamoto M."/>
            <person name="Tanaka N."/>
            <person name="Shiwa Y."/>
            <person name="Yoshikawa H."/>
            <person name="Ohkuma M."/>
        </authorList>
    </citation>
    <scope>NUCLEOTIDE SEQUENCE [LARGE SCALE GENOMIC DNA]</scope>
    <source>
        <strain evidence="2">JCM 15906</strain>
    </source>
</reference>
<accession>S4N6T7</accession>
<sequence>MACYSITVPKSKYPNAGNLFRICAVSLSPSWNREDGGNQDLAHLSQLQQNKYRSRISDP</sequence>
<protein>
    <submittedName>
        <fullName evidence="1">Uncharacterized protein</fullName>
    </submittedName>
</protein>
<gene>
    <name evidence="1" type="ORF">PORCRE_413</name>
</gene>